<proteinExistence type="predicted"/>
<evidence type="ECO:0008006" key="4">
    <source>
        <dbReference type="Google" id="ProtNLM"/>
    </source>
</evidence>
<comment type="caution">
    <text evidence="2">The sequence shown here is derived from an EMBL/GenBank/DDBJ whole genome shotgun (WGS) entry which is preliminary data.</text>
</comment>
<organism evidence="2 3">
    <name type="scientific">Fusarium sarcochroum</name>
    <dbReference type="NCBI Taxonomy" id="1208366"/>
    <lineage>
        <taxon>Eukaryota</taxon>
        <taxon>Fungi</taxon>
        <taxon>Dikarya</taxon>
        <taxon>Ascomycota</taxon>
        <taxon>Pezizomycotina</taxon>
        <taxon>Sordariomycetes</taxon>
        <taxon>Hypocreomycetidae</taxon>
        <taxon>Hypocreales</taxon>
        <taxon>Nectriaceae</taxon>
        <taxon>Fusarium</taxon>
        <taxon>Fusarium lateritium species complex</taxon>
    </lineage>
</organism>
<sequence>MNKVILFALSASGALASVNYSPSFPILVARQVVEVPCADQNLKDCGTGCIQLDWTCCPSKAGGCPPTAYCEVGTNSQYGCCPNGSVCNGVGGGTTRGSTNTLTLAGGETTTVVQGTVVESSMNTAATDAPVLEGSSTAVIVPPVPDTMVSDTNTASSVPPVVPDPNNSASVPPVVPTAPAPVVPGPNDTPVPTVPTPSSVVVNGGSSNGYSLFGGIMAGLAALLI</sequence>
<dbReference type="Proteomes" id="UP000622797">
    <property type="component" value="Unassembled WGS sequence"/>
</dbReference>
<dbReference type="OrthoDB" id="5152093at2759"/>
<protein>
    <recommendedName>
        <fullName evidence="4">GPI anchored serine-threonine rich protein</fullName>
    </recommendedName>
</protein>
<reference evidence="2" key="2">
    <citation type="submission" date="2020-05" db="EMBL/GenBank/DDBJ databases">
        <authorList>
            <person name="Kim H.-S."/>
            <person name="Proctor R.H."/>
            <person name="Brown D.W."/>
        </authorList>
    </citation>
    <scope>NUCLEOTIDE SEQUENCE</scope>
    <source>
        <strain evidence="2">NRRL 20472</strain>
    </source>
</reference>
<evidence type="ECO:0000256" key="1">
    <source>
        <dbReference type="SAM" id="SignalP"/>
    </source>
</evidence>
<evidence type="ECO:0000313" key="2">
    <source>
        <dbReference type="EMBL" id="KAF4962145.1"/>
    </source>
</evidence>
<accession>A0A8H4TQC2</accession>
<keyword evidence="3" id="KW-1185">Reference proteome</keyword>
<reference evidence="2" key="1">
    <citation type="journal article" date="2020" name="BMC Genomics">
        <title>Correction to: Identification and distribution of gene clusters required for synthesis of sphingolipid metabolism inhibitors in diverse species of the filamentous fungus Fusarium.</title>
        <authorList>
            <person name="Kim H.S."/>
            <person name="Lohmar J.M."/>
            <person name="Busman M."/>
            <person name="Brown D.W."/>
            <person name="Naumann T.A."/>
            <person name="Divon H.H."/>
            <person name="Lysoe E."/>
            <person name="Uhlig S."/>
            <person name="Proctor R.H."/>
        </authorList>
    </citation>
    <scope>NUCLEOTIDE SEQUENCE</scope>
    <source>
        <strain evidence="2">NRRL 20472</strain>
    </source>
</reference>
<dbReference type="AlphaFoldDB" id="A0A8H4TQC2"/>
<feature type="signal peptide" evidence="1">
    <location>
        <begin position="1"/>
        <end position="16"/>
    </location>
</feature>
<keyword evidence="1" id="KW-0732">Signal</keyword>
<feature type="chain" id="PRO_5034334212" description="GPI anchored serine-threonine rich protein" evidence="1">
    <location>
        <begin position="17"/>
        <end position="225"/>
    </location>
</feature>
<dbReference type="EMBL" id="JABEXW010000565">
    <property type="protein sequence ID" value="KAF4962145.1"/>
    <property type="molecule type" value="Genomic_DNA"/>
</dbReference>
<evidence type="ECO:0000313" key="3">
    <source>
        <dbReference type="Proteomes" id="UP000622797"/>
    </source>
</evidence>
<name>A0A8H4TQC2_9HYPO</name>
<gene>
    <name evidence="2" type="ORF">FSARC_9762</name>
</gene>